<name>A0A7Y9JK29_9ACTN</name>
<accession>A0A7Y9JK29</accession>
<evidence type="ECO:0000313" key="2">
    <source>
        <dbReference type="EMBL" id="NYD51233.1"/>
    </source>
</evidence>
<sequence length="49" mass="5186">MTLAADDADVIIDLLVDRLIKGGIVLAALIAVVVTLTIVYRRTGPKDPP</sequence>
<keyword evidence="3" id="KW-1185">Reference proteome</keyword>
<evidence type="ECO:0000313" key="3">
    <source>
        <dbReference type="Proteomes" id="UP000529783"/>
    </source>
</evidence>
<dbReference type="AlphaFoldDB" id="A0A7Y9JK29"/>
<evidence type="ECO:0000256" key="1">
    <source>
        <dbReference type="SAM" id="Phobius"/>
    </source>
</evidence>
<organism evidence="2 3">
    <name type="scientific">Actinomadura luteofluorescens</name>
    <dbReference type="NCBI Taxonomy" id="46163"/>
    <lineage>
        <taxon>Bacteria</taxon>
        <taxon>Bacillati</taxon>
        <taxon>Actinomycetota</taxon>
        <taxon>Actinomycetes</taxon>
        <taxon>Streptosporangiales</taxon>
        <taxon>Thermomonosporaceae</taxon>
        <taxon>Actinomadura</taxon>
    </lineage>
</organism>
<gene>
    <name evidence="2" type="ORF">BJY14_007216</name>
</gene>
<dbReference type="EMBL" id="JACCBA010000001">
    <property type="protein sequence ID" value="NYD51233.1"/>
    <property type="molecule type" value="Genomic_DNA"/>
</dbReference>
<keyword evidence="1" id="KW-0812">Transmembrane</keyword>
<feature type="transmembrane region" description="Helical" evidence="1">
    <location>
        <begin position="20"/>
        <end position="40"/>
    </location>
</feature>
<comment type="caution">
    <text evidence="2">The sequence shown here is derived from an EMBL/GenBank/DDBJ whole genome shotgun (WGS) entry which is preliminary data.</text>
</comment>
<proteinExistence type="predicted"/>
<keyword evidence="1" id="KW-1133">Transmembrane helix</keyword>
<reference evidence="2 3" key="1">
    <citation type="submission" date="2020-07" db="EMBL/GenBank/DDBJ databases">
        <title>Sequencing the genomes of 1000 actinobacteria strains.</title>
        <authorList>
            <person name="Klenk H.-P."/>
        </authorList>
    </citation>
    <scope>NUCLEOTIDE SEQUENCE [LARGE SCALE GENOMIC DNA]</scope>
    <source>
        <strain evidence="2 3">DSM 40398</strain>
    </source>
</reference>
<protein>
    <submittedName>
        <fullName evidence="2">Uncharacterized protein</fullName>
    </submittedName>
</protein>
<dbReference type="RefSeq" id="WP_179847658.1">
    <property type="nucleotide sequence ID" value="NZ_CP146086.1"/>
</dbReference>
<dbReference type="Proteomes" id="UP000529783">
    <property type="component" value="Unassembled WGS sequence"/>
</dbReference>
<keyword evidence="1" id="KW-0472">Membrane</keyword>